<accession>A0ABU0E1D4</accession>
<dbReference type="Proteomes" id="UP001230220">
    <property type="component" value="Unassembled WGS sequence"/>
</dbReference>
<organism evidence="1 2">
    <name type="scientific">Breznakia pachnodae</name>
    <dbReference type="NCBI Taxonomy" id="265178"/>
    <lineage>
        <taxon>Bacteria</taxon>
        <taxon>Bacillati</taxon>
        <taxon>Bacillota</taxon>
        <taxon>Erysipelotrichia</taxon>
        <taxon>Erysipelotrichales</taxon>
        <taxon>Erysipelotrichaceae</taxon>
        <taxon>Breznakia</taxon>
    </lineage>
</organism>
<dbReference type="EMBL" id="JAUSUR010000002">
    <property type="protein sequence ID" value="MDQ0360689.1"/>
    <property type="molecule type" value="Genomic_DNA"/>
</dbReference>
<dbReference type="SUPFAM" id="SSF160704">
    <property type="entry name" value="YehR-like"/>
    <property type="match status" value="1"/>
</dbReference>
<dbReference type="Gene3D" id="3.30.1830.10">
    <property type="entry name" value="YehR-like"/>
    <property type="match status" value="1"/>
</dbReference>
<keyword evidence="2" id="KW-1185">Reference proteome</keyword>
<proteinExistence type="predicted"/>
<sequence>MKKLIVISLGLMMFVGGCGDSGGDTTTCTIEDELSKSSFVFTVEDDKVTELYETFEDDLSGESDETIESYKTDQDDNVTYYEQYEEMSYKYEEKDKVFTGTLTYNMDDYKAEDLLVDDLLSEDGTFTTKSAKTALEDEGYTCTSK</sequence>
<evidence type="ECO:0000313" key="2">
    <source>
        <dbReference type="Proteomes" id="UP001230220"/>
    </source>
</evidence>
<reference evidence="1 2" key="1">
    <citation type="submission" date="2023-07" db="EMBL/GenBank/DDBJ databases">
        <title>Genomic Encyclopedia of Type Strains, Phase IV (KMG-IV): sequencing the most valuable type-strain genomes for metagenomic binning, comparative biology and taxonomic classification.</title>
        <authorList>
            <person name="Goeker M."/>
        </authorList>
    </citation>
    <scope>NUCLEOTIDE SEQUENCE [LARGE SCALE GENOMIC DNA]</scope>
    <source>
        <strain evidence="1 2">DSM 16784</strain>
    </source>
</reference>
<dbReference type="PROSITE" id="PS51257">
    <property type="entry name" value="PROKAR_LIPOPROTEIN"/>
    <property type="match status" value="1"/>
</dbReference>
<dbReference type="InterPro" id="IPR036699">
    <property type="entry name" value="YehR-like_sf"/>
</dbReference>
<protein>
    <recommendedName>
        <fullName evidence="3">DUF1307 domain-containing protein</fullName>
    </recommendedName>
</protein>
<evidence type="ECO:0000313" key="1">
    <source>
        <dbReference type="EMBL" id="MDQ0360689.1"/>
    </source>
</evidence>
<evidence type="ECO:0008006" key="3">
    <source>
        <dbReference type="Google" id="ProtNLM"/>
    </source>
</evidence>
<gene>
    <name evidence="1" type="ORF">J2S15_001434</name>
</gene>
<comment type="caution">
    <text evidence="1">The sequence shown here is derived from an EMBL/GenBank/DDBJ whole genome shotgun (WGS) entry which is preliminary data.</text>
</comment>
<name>A0ABU0E1D4_9FIRM</name>
<dbReference type="RefSeq" id="WP_307406788.1">
    <property type="nucleotide sequence ID" value="NZ_JAUSUR010000002.1"/>
</dbReference>